<dbReference type="EMBL" id="MU090015">
    <property type="protein sequence ID" value="KAF7848701.1"/>
    <property type="molecule type" value="Genomic_DNA"/>
</dbReference>
<proteinExistence type="predicted"/>
<name>A0A8T0CLY0_CORYI</name>
<comment type="caution">
    <text evidence="1">The sequence shown here is derived from an EMBL/GenBank/DDBJ whole genome shotgun (WGS) entry which is preliminary data.</text>
</comment>
<dbReference type="AlphaFoldDB" id="A0A8T0CLY0"/>
<dbReference type="Gramene" id="rna-gnl|WGS:JABURB|Cocit.L1722.1">
    <property type="protein sequence ID" value="cds-KAF7848701.1"/>
    <property type="gene ID" value="gene-BT93_L1722"/>
</dbReference>
<reference evidence="1" key="1">
    <citation type="submission" date="2020-05" db="EMBL/GenBank/DDBJ databases">
        <title>WGS assembly of Corymbia citriodora subspecies variegata.</title>
        <authorList>
            <person name="Barry K."/>
            <person name="Hundley H."/>
            <person name="Shu S."/>
            <person name="Jenkins J."/>
            <person name="Grimwood J."/>
            <person name="Baten A."/>
        </authorList>
    </citation>
    <scope>NUCLEOTIDE SEQUENCE</scope>
    <source>
        <strain evidence="1">CV2-018</strain>
    </source>
</reference>
<gene>
    <name evidence="1" type="ORF">BT93_L1722</name>
</gene>
<dbReference type="OrthoDB" id="1826611at2759"/>
<dbReference type="Proteomes" id="UP000806378">
    <property type="component" value="Unassembled WGS sequence"/>
</dbReference>
<organism evidence="1 2">
    <name type="scientific">Corymbia citriodora subsp. variegata</name>
    <dbReference type="NCBI Taxonomy" id="360336"/>
    <lineage>
        <taxon>Eukaryota</taxon>
        <taxon>Viridiplantae</taxon>
        <taxon>Streptophyta</taxon>
        <taxon>Embryophyta</taxon>
        <taxon>Tracheophyta</taxon>
        <taxon>Spermatophyta</taxon>
        <taxon>Magnoliopsida</taxon>
        <taxon>eudicotyledons</taxon>
        <taxon>Gunneridae</taxon>
        <taxon>Pentapetalae</taxon>
        <taxon>rosids</taxon>
        <taxon>malvids</taxon>
        <taxon>Myrtales</taxon>
        <taxon>Myrtaceae</taxon>
        <taxon>Myrtoideae</taxon>
        <taxon>Eucalypteae</taxon>
        <taxon>Corymbia</taxon>
    </lineage>
</organism>
<keyword evidence="2" id="KW-1185">Reference proteome</keyword>
<protein>
    <submittedName>
        <fullName evidence="1">Uncharacterized protein</fullName>
    </submittedName>
</protein>
<evidence type="ECO:0000313" key="2">
    <source>
        <dbReference type="Proteomes" id="UP000806378"/>
    </source>
</evidence>
<accession>A0A8T0CLY0</accession>
<evidence type="ECO:0000313" key="1">
    <source>
        <dbReference type="EMBL" id="KAF7848701.1"/>
    </source>
</evidence>
<sequence length="76" mass="8684">MPKLTNNLHQVVPTQELVAVNSLHLPVEVMHEHMSFSFRRPSSRTAHHRPLFLGVAAQIARRGSHSHRGKWCGRRS</sequence>